<reference evidence="1 2" key="1">
    <citation type="submission" date="2020-03" db="EMBL/GenBank/DDBJ databases">
        <title>Genome sequence of Toxoplasma gondii RH-88 strain.</title>
        <authorList>
            <person name="Lorenzi H.A."/>
            <person name="Venepally P."/>
            <person name="Rozenberg A."/>
            <person name="Sibley D."/>
        </authorList>
    </citation>
    <scope>NUCLEOTIDE SEQUENCE [LARGE SCALE GENOMIC DNA]</scope>
    <source>
        <strain evidence="1 2">RH-88</strain>
    </source>
</reference>
<accession>A0A7J6K337</accession>
<proteinExistence type="predicted"/>
<dbReference type="Proteomes" id="UP000557509">
    <property type="component" value="Unassembled WGS sequence"/>
</dbReference>
<name>A0A7J6K337_TOXGO</name>
<dbReference type="EMBL" id="JAAUHK010000194">
    <property type="protein sequence ID" value="KAF4641863.1"/>
    <property type="molecule type" value="Genomic_DNA"/>
</dbReference>
<dbReference type="AlphaFoldDB" id="A0A7J6K337"/>
<keyword evidence="2" id="KW-1185">Reference proteome</keyword>
<sequence>MFVPEVVYENNDVTRGVLSCYLASLNCTTAGRAVHPTVLRLASNGDPIDVCADIGCVGFLNLTICGGEKKFPNTRLERRGEGHSRLETGTAISRFYTSWHRARGNFLRRNTR</sequence>
<organism evidence="1 2">
    <name type="scientific">Toxoplasma gondii</name>
    <dbReference type="NCBI Taxonomy" id="5811"/>
    <lineage>
        <taxon>Eukaryota</taxon>
        <taxon>Sar</taxon>
        <taxon>Alveolata</taxon>
        <taxon>Apicomplexa</taxon>
        <taxon>Conoidasida</taxon>
        <taxon>Coccidia</taxon>
        <taxon>Eucoccidiorida</taxon>
        <taxon>Eimeriorina</taxon>
        <taxon>Sarcocystidae</taxon>
        <taxon>Toxoplasma</taxon>
    </lineage>
</organism>
<comment type="caution">
    <text evidence="1">The sequence shown here is derived from an EMBL/GenBank/DDBJ whole genome shotgun (WGS) entry which is preliminary data.</text>
</comment>
<protein>
    <submittedName>
        <fullName evidence="1">Uncharacterized protein</fullName>
    </submittedName>
</protein>
<evidence type="ECO:0000313" key="1">
    <source>
        <dbReference type="EMBL" id="KAF4641863.1"/>
    </source>
</evidence>
<gene>
    <name evidence="1" type="ORF">TGRH88_076750</name>
</gene>
<evidence type="ECO:0000313" key="2">
    <source>
        <dbReference type="Proteomes" id="UP000557509"/>
    </source>
</evidence>